<dbReference type="Gene3D" id="3.40.50.2000">
    <property type="entry name" value="Glycogen Phosphorylase B"/>
    <property type="match status" value="2"/>
</dbReference>
<comment type="caution">
    <text evidence="1">The sequence shown here is derived from an EMBL/GenBank/DDBJ whole genome shotgun (WGS) entry which is preliminary data.</text>
</comment>
<dbReference type="Proteomes" id="UP000441754">
    <property type="component" value="Unassembled WGS sequence"/>
</dbReference>
<keyword evidence="1" id="KW-0808">Transferase</keyword>
<keyword evidence="2" id="KW-1185">Reference proteome</keyword>
<dbReference type="OrthoDB" id="7560678at2"/>
<dbReference type="AlphaFoldDB" id="A0A7K0EG56"/>
<organism evidence="1 2">
    <name type="scientific">Larkinella terrae</name>
    <dbReference type="NCBI Taxonomy" id="2025311"/>
    <lineage>
        <taxon>Bacteria</taxon>
        <taxon>Pseudomonadati</taxon>
        <taxon>Bacteroidota</taxon>
        <taxon>Cytophagia</taxon>
        <taxon>Cytophagales</taxon>
        <taxon>Spirosomataceae</taxon>
        <taxon>Larkinella</taxon>
    </lineage>
</organism>
<gene>
    <name evidence="1" type="ORF">GJJ30_06000</name>
</gene>
<protein>
    <submittedName>
        <fullName evidence="1">Glycosyltransferase</fullName>
    </submittedName>
</protein>
<evidence type="ECO:0000313" key="2">
    <source>
        <dbReference type="Proteomes" id="UP000441754"/>
    </source>
</evidence>
<dbReference type="SUPFAM" id="SSF53756">
    <property type="entry name" value="UDP-Glycosyltransferase/glycogen phosphorylase"/>
    <property type="match status" value="1"/>
</dbReference>
<dbReference type="EMBL" id="WJXZ01000002">
    <property type="protein sequence ID" value="MRS60840.1"/>
    <property type="molecule type" value="Genomic_DNA"/>
</dbReference>
<dbReference type="RefSeq" id="WP_154174195.1">
    <property type="nucleotide sequence ID" value="NZ_WJXZ01000002.1"/>
</dbReference>
<name>A0A7K0EG56_9BACT</name>
<dbReference type="CDD" id="cd03801">
    <property type="entry name" value="GT4_PimA-like"/>
    <property type="match status" value="1"/>
</dbReference>
<dbReference type="Pfam" id="PF13692">
    <property type="entry name" value="Glyco_trans_1_4"/>
    <property type="match status" value="1"/>
</dbReference>
<dbReference type="GO" id="GO:0016740">
    <property type="term" value="F:transferase activity"/>
    <property type="evidence" value="ECO:0007669"/>
    <property type="project" value="UniProtKB-KW"/>
</dbReference>
<proteinExistence type="predicted"/>
<dbReference type="PANTHER" id="PTHR12526">
    <property type="entry name" value="GLYCOSYLTRANSFERASE"/>
    <property type="match status" value="1"/>
</dbReference>
<dbReference type="PANTHER" id="PTHR12526:SF637">
    <property type="entry name" value="GLYCOSYLTRANSFERASE EPSF-RELATED"/>
    <property type="match status" value="1"/>
</dbReference>
<reference evidence="1 2" key="1">
    <citation type="journal article" date="2018" name="Antonie Van Leeuwenhoek">
        <title>Larkinella terrae sp. nov., isolated from soil on Jeju Island, South Korea.</title>
        <authorList>
            <person name="Ten L.N."/>
            <person name="Jeon J."/>
            <person name="Park S.J."/>
            <person name="Park S."/>
            <person name="Lee S.Y."/>
            <person name="Kim M.K."/>
            <person name="Jung H.Y."/>
        </authorList>
    </citation>
    <scope>NUCLEOTIDE SEQUENCE [LARGE SCALE GENOMIC DNA]</scope>
    <source>
        <strain evidence="1 2">KCTC 52001</strain>
    </source>
</reference>
<evidence type="ECO:0000313" key="1">
    <source>
        <dbReference type="EMBL" id="MRS60840.1"/>
    </source>
</evidence>
<accession>A0A7K0EG56</accession>
<sequence>MKISYVTTYDAQDVHNWSGIGYYMAKSFEEQFIDVHYVGNLTTKYETFQKISRRLYRTLLGKTHLADRNNGIARHYADQIKQRLKDVKTDVIFSPGSVPVSMVEDKRPIVFWTDATFNGMVDFYPGFSHLTADSMKYGHSLEQAALTKCSLAIYSSDWAAQTALQYYDIDPGKVKVVPFGANLDGDRSLELVKANLSRKSGSVCKLLFLGVEWDRKGGDVAFAVTRRLNEMGVPAELLVAGCTPKIDGPMPGYVKPLGFISKSTVAGIDTLQVLLATSHFLMLPTKADCAPMVFAEANSMGLPVITSNVGGIPTLIRDDLNGKMFGLDSAVDQYARFIADVHTDAKRYQELCLSSFNEYETRLNWNVAAQTVKGLLSALQ</sequence>